<reference evidence="1 2" key="1">
    <citation type="submission" date="2017-12" db="EMBL/GenBank/DDBJ databases">
        <title>Genomic characterization of T5-related Aeromonas hydrophila phages AhSzq-1 and AhSzw-1 and proposal to be two new species.</title>
        <authorList>
            <person name="Chen L."/>
            <person name="Yuan S."/>
            <person name="Ma Y."/>
        </authorList>
    </citation>
    <scope>NUCLEOTIDE SEQUENCE [LARGE SCALE GENOMIC DNA]</scope>
    <source>
        <strain evidence="1">Seawater</strain>
    </source>
</reference>
<evidence type="ECO:0000313" key="2">
    <source>
        <dbReference type="Proteomes" id="UP000244741"/>
    </source>
</evidence>
<keyword evidence="2" id="KW-1185">Reference proteome</keyword>
<proteinExistence type="predicted"/>
<evidence type="ECO:0000313" key="1">
    <source>
        <dbReference type="EMBL" id="AVR75939.1"/>
    </source>
</evidence>
<dbReference type="EMBL" id="MG676224">
    <property type="protein sequence ID" value="AVR75939.1"/>
    <property type="molecule type" value="Genomic_DNA"/>
</dbReference>
<name>A0A2R4ALK9_9CAUD</name>
<protein>
    <submittedName>
        <fullName evidence="1">Uncharacterized protein</fullName>
    </submittedName>
</protein>
<sequence>MKCIHADAAIVIFKELVLGPELQTIRVSAKFHINYLSYDAEH</sequence>
<organism evidence="1 2">
    <name type="scientific">Aeromonas phage AhSzq-1</name>
    <dbReference type="NCBI Taxonomy" id="2138298"/>
    <lineage>
        <taxon>Viruses</taxon>
        <taxon>Duplodnaviria</taxon>
        <taxon>Heunggongvirae</taxon>
        <taxon>Uroviricota</taxon>
        <taxon>Caudoviricetes</taxon>
        <taxon>Demerecviridae</taxon>
        <taxon>Shenzhenvirus</taxon>
        <taxon>Shenzhenvirus AhSzq1</taxon>
    </lineage>
</organism>
<gene>
    <name evidence="1" type="ORF">AhSzq1_46</name>
</gene>
<accession>A0A2R4ALK9</accession>
<dbReference type="Proteomes" id="UP000244741">
    <property type="component" value="Segment"/>
</dbReference>